<evidence type="ECO:0000256" key="13">
    <source>
        <dbReference type="ARBA" id="ARBA00029438"/>
    </source>
</evidence>
<keyword evidence="10 14" id="KW-0460">Magnesium</keyword>
<dbReference type="SUPFAM" id="SSF55060">
    <property type="entry name" value="GHMP Kinase, C-terminal domain"/>
    <property type="match status" value="1"/>
</dbReference>
<dbReference type="InterPro" id="IPR006203">
    <property type="entry name" value="GHMP_knse_ATP-bd_CS"/>
</dbReference>
<dbReference type="InterPro" id="IPR014721">
    <property type="entry name" value="Ribsml_uS5_D2-typ_fold_subgr"/>
</dbReference>
<dbReference type="NCBIfam" id="TIGR00549">
    <property type="entry name" value="mevalon_kin"/>
    <property type="match status" value="1"/>
</dbReference>
<dbReference type="Gene3D" id="3.30.230.10">
    <property type="match status" value="1"/>
</dbReference>
<evidence type="ECO:0000256" key="3">
    <source>
        <dbReference type="ARBA" id="ARBA00012103"/>
    </source>
</evidence>
<dbReference type="EC" id="2.7.1.36" evidence="3 14"/>
<comment type="subunit">
    <text evidence="14">Homodimer.</text>
</comment>
<evidence type="ECO:0000256" key="10">
    <source>
        <dbReference type="ARBA" id="ARBA00022842"/>
    </source>
</evidence>
<evidence type="ECO:0000256" key="14">
    <source>
        <dbReference type="HAMAP-Rule" id="MF_00217"/>
    </source>
</evidence>
<dbReference type="Proteomes" id="UP000091929">
    <property type="component" value="Unassembled WGS sequence"/>
</dbReference>
<evidence type="ECO:0000256" key="7">
    <source>
        <dbReference type="ARBA" id="ARBA00022741"/>
    </source>
</evidence>
<feature type="binding site" evidence="14">
    <location>
        <begin position="107"/>
        <end position="117"/>
    </location>
    <ligand>
        <name>ATP</name>
        <dbReference type="ChEBI" id="CHEBI:30616"/>
    </ligand>
</feature>
<dbReference type="PANTHER" id="PTHR43290">
    <property type="entry name" value="MEVALONATE KINASE"/>
    <property type="match status" value="1"/>
</dbReference>
<feature type="active site" description="Proton acceptor" evidence="14">
    <location>
        <position position="158"/>
    </location>
</feature>
<name>A0A150IY91_9EURY</name>
<evidence type="ECO:0000313" key="18">
    <source>
        <dbReference type="EMBL" id="KYC46981.1"/>
    </source>
</evidence>
<keyword evidence="5 14" id="KW-0444">Lipid biosynthesis</keyword>
<keyword evidence="12 14" id="KW-0414">Isoprene biosynthesis</keyword>
<dbReference type="GO" id="GO:0019287">
    <property type="term" value="P:isopentenyl diphosphate biosynthetic process, mevalonate pathway"/>
    <property type="evidence" value="ECO:0007669"/>
    <property type="project" value="UniProtKB-UniRule"/>
</dbReference>
<dbReference type="InterPro" id="IPR006204">
    <property type="entry name" value="GHMP_kinase_N_dom"/>
</dbReference>
<evidence type="ECO:0000313" key="17">
    <source>
        <dbReference type="EMBL" id="KYC44883.1"/>
    </source>
</evidence>
<reference evidence="20 21" key="1">
    <citation type="journal article" date="2016" name="ISME J.">
        <title>Chasing the elusive Euryarchaeota class WSA2: genomes reveal a uniquely fastidious methyl-reducing methanogen.</title>
        <authorList>
            <person name="Nobu M.K."/>
            <person name="Narihiro T."/>
            <person name="Kuroda K."/>
            <person name="Mei R."/>
            <person name="Liu W.T."/>
        </authorList>
    </citation>
    <scope>NUCLEOTIDE SEQUENCE [LARGE SCALE GENOMIC DNA]</scope>
    <source>
        <strain evidence="17">B03fssc0709_Meth_Bin005</strain>
        <strain evidence="18">B15fssc0709_Meth_Bin003</strain>
        <strain evidence="19">BMIXfssc0709_Meth_Bin006</strain>
    </source>
</reference>
<dbReference type="UniPathway" id="UPA00057">
    <property type="reaction ID" value="UER00098"/>
</dbReference>
<evidence type="ECO:0000256" key="2">
    <source>
        <dbReference type="ARBA" id="ARBA00006495"/>
    </source>
</evidence>
<dbReference type="InterPro" id="IPR006205">
    <property type="entry name" value="Mev_gal_kin"/>
</dbReference>
<evidence type="ECO:0000259" key="16">
    <source>
        <dbReference type="Pfam" id="PF08544"/>
    </source>
</evidence>
<comment type="similarity">
    <text evidence="2 14">Belongs to the GHMP kinase family. Mevalonate kinase subfamily.</text>
</comment>
<comment type="cofactor">
    <cofactor evidence="14">
        <name>Mg(2+)</name>
        <dbReference type="ChEBI" id="CHEBI:18420"/>
    </cofactor>
</comment>
<dbReference type="GO" id="GO:0004496">
    <property type="term" value="F:mevalonate kinase activity"/>
    <property type="evidence" value="ECO:0007669"/>
    <property type="project" value="UniProtKB-UniRule"/>
</dbReference>
<keyword evidence="8 14" id="KW-0418">Kinase</keyword>
<proteinExistence type="inferred from homology"/>
<dbReference type="PATRIC" id="fig|1706438.3.peg.1355"/>
<evidence type="ECO:0000256" key="9">
    <source>
        <dbReference type="ARBA" id="ARBA00022840"/>
    </source>
</evidence>
<dbReference type="PATRIC" id="fig|1706436.3.peg.1359"/>
<dbReference type="HAMAP" id="MF_00217">
    <property type="entry name" value="Mevalonate_kinase"/>
    <property type="match status" value="1"/>
</dbReference>
<accession>A0A150IY91</accession>
<keyword evidence="11 14" id="KW-0443">Lipid metabolism</keyword>
<comment type="catalytic activity">
    <reaction evidence="14">
        <text>(R)-mevalonate + ATP = (R)-5-phosphomevalonate + ADP + H(+)</text>
        <dbReference type="Rhea" id="RHEA:17065"/>
        <dbReference type="ChEBI" id="CHEBI:15378"/>
        <dbReference type="ChEBI" id="CHEBI:30616"/>
        <dbReference type="ChEBI" id="CHEBI:36464"/>
        <dbReference type="ChEBI" id="CHEBI:58146"/>
        <dbReference type="ChEBI" id="CHEBI:456216"/>
        <dbReference type="EC" id="2.7.1.36"/>
    </reaction>
</comment>
<feature type="domain" description="GHMP kinase C-terminal" evidence="16">
    <location>
        <begin position="235"/>
        <end position="303"/>
    </location>
</feature>
<dbReference type="InterPro" id="IPR020568">
    <property type="entry name" value="Ribosomal_Su5_D2-typ_SF"/>
</dbReference>
<dbReference type="Pfam" id="PF00288">
    <property type="entry name" value="GHMP_kinases_N"/>
    <property type="match status" value="1"/>
</dbReference>
<evidence type="ECO:0000313" key="20">
    <source>
        <dbReference type="Proteomes" id="UP000091929"/>
    </source>
</evidence>
<evidence type="ECO:0000256" key="4">
    <source>
        <dbReference type="ARBA" id="ARBA00022490"/>
    </source>
</evidence>
<accession>A0A150IIP6</accession>
<comment type="subcellular location">
    <subcellularLocation>
        <location evidence="1 14">Cytoplasm</location>
    </subcellularLocation>
</comment>
<dbReference type="PATRIC" id="fig|1706437.3.peg.1530"/>
<evidence type="ECO:0000256" key="11">
    <source>
        <dbReference type="ARBA" id="ARBA00023098"/>
    </source>
</evidence>
<protein>
    <recommendedName>
        <fullName evidence="3 14">Mevalonate kinase</fullName>
        <shortName evidence="14">MK</shortName>
        <shortName evidence="14">MVK</shortName>
        <ecNumber evidence="3 14">2.7.1.36</ecNumber>
    </recommendedName>
</protein>
<dbReference type="PANTHER" id="PTHR43290:SF2">
    <property type="entry name" value="MEVALONATE KINASE"/>
    <property type="match status" value="1"/>
</dbReference>
<keyword evidence="4 14" id="KW-0963">Cytoplasm</keyword>
<dbReference type="Gene3D" id="3.30.70.890">
    <property type="entry name" value="GHMP kinase, C-terminal domain"/>
    <property type="match status" value="1"/>
</dbReference>
<comment type="caution">
    <text evidence="19">The sequence shown here is derived from an EMBL/GenBank/DDBJ whole genome shotgun (WGS) entry which is preliminary data.</text>
</comment>
<keyword evidence="6 14" id="KW-0808">Transferase</keyword>
<accession>A0A150IPK6</accession>
<dbReference type="GO" id="GO:0005524">
    <property type="term" value="F:ATP binding"/>
    <property type="evidence" value="ECO:0007669"/>
    <property type="project" value="UniProtKB-UniRule"/>
</dbReference>
<sequence length="325" mass="34559">MLVSAPGKIILFGEHSVVYGKGAIASAIDLRTYTDGKLLNEKIIKIHANDLKIPGLSISFSEEEIFLGTDYGKAGFVVSYVKSAIEKVFTEYGSRKGFEISIRSDIPVGAGLGSSAAVVVPTLKLLSELLKMNLSNEEIAKMGKEVEFEVQGSSSGIDPAVSALGGGIYFKKGKIERFSAPDLPLIVGYTGEKGSTKILLQKVKSLKEEYPGIVDNIMEAMEEIAERGKKIMAEDGDLKELGELMNINNGLLEAIGVSTKELSELVFASRISGALGAKITGAGGGGCMYALAPNKQKEVETAIKIAGGIPIRTKTTDQGVRVEHE</sequence>
<dbReference type="SUPFAM" id="SSF54211">
    <property type="entry name" value="Ribosomal protein S5 domain 2-like"/>
    <property type="match status" value="1"/>
</dbReference>
<comment type="function">
    <text evidence="14">Catalyzes the phosphorylation of (R)-mevalonate (MVA) to (R)-mevalonate 5-phosphate (MVAP). Functions in the mevalonate (MVA) pathway leading to isopentenyl diphosphate (IPP), a key precursor for the biosynthesis of isoprenoid compounds such as archaeal membrane lipids.</text>
</comment>
<keyword evidence="9 14" id="KW-0067">ATP-binding</keyword>
<feature type="domain" description="GHMP kinase N-terminal" evidence="15">
    <location>
        <begin position="79"/>
        <end position="166"/>
    </location>
</feature>
<evidence type="ECO:0000256" key="5">
    <source>
        <dbReference type="ARBA" id="ARBA00022516"/>
    </source>
</evidence>
<dbReference type="EMBL" id="LNGE01000038">
    <property type="protein sequence ID" value="KYC44883.1"/>
    <property type="molecule type" value="Genomic_DNA"/>
</dbReference>
<dbReference type="InterPro" id="IPR022937">
    <property type="entry name" value="Mevalonate_kinase_arc"/>
</dbReference>
<dbReference type="Proteomes" id="UP000092401">
    <property type="component" value="Unassembled WGS sequence"/>
</dbReference>
<dbReference type="Proteomes" id="UP000092403">
    <property type="component" value="Unassembled WGS sequence"/>
</dbReference>
<comment type="pathway">
    <text evidence="13 14">Isoprenoid biosynthesis; isopentenyl diphosphate biosynthesis via mevalonate pathway; isopentenyl diphosphate from (R)-mevalonate: step 1/3.</text>
</comment>
<dbReference type="Pfam" id="PF08544">
    <property type="entry name" value="GHMP_kinases_C"/>
    <property type="match status" value="1"/>
</dbReference>
<evidence type="ECO:0000313" key="21">
    <source>
        <dbReference type="Proteomes" id="UP000092401"/>
    </source>
</evidence>
<evidence type="ECO:0000259" key="15">
    <source>
        <dbReference type="Pfam" id="PF00288"/>
    </source>
</evidence>
<evidence type="ECO:0000256" key="6">
    <source>
        <dbReference type="ARBA" id="ARBA00022679"/>
    </source>
</evidence>
<gene>
    <name evidence="14 19" type="primary">mvk</name>
    <name evidence="17" type="ORF">APG10_01338</name>
    <name evidence="18" type="ORF">APG11_01524</name>
    <name evidence="19" type="ORF">APG12_01347</name>
</gene>
<evidence type="ECO:0000256" key="8">
    <source>
        <dbReference type="ARBA" id="ARBA00022777"/>
    </source>
</evidence>
<dbReference type="InterPro" id="IPR036554">
    <property type="entry name" value="GHMP_kinase_C_sf"/>
</dbReference>
<keyword evidence="7 14" id="KW-0547">Nucleotide-binding</keyword>
<organism evidence="19 22">
    <name type="scientific">Candidatus Methanofastidiosum methylothiophilum</name>
    <dbReference type="NCBI Taxonomy" id="1705564"/>
    <lineage>
        <taxon>Archaea</taxon>
        <taxon>Methanobacteriati</taxon>
        <taxon>Methanobacteriota</taxon>
        <taxon>Stenosarchaea group</taxon>
        <taxon>Candidatus Methanofastidiosia</taxon>
        <taxon>Candidatus Methanofastidiosales</taxon>
        <taxon>Candidatus Methanofastidiosaceae</taxon>
        <taxon>Candidatus Methanofastidiosum</taxon>
    </lineage>
</organism>
<dbReference type="EMBL" id="LNJC01000030">
    <property type="protein sequence ID" value="KYC49634.1"/>
    <property type="molecule type" value="Genomic_DNA"/>
</dbReference>
<evidence type="ECO:0000256" key="12">
    <source>
        <dbReference type="ARBA" id="ARBA00023229"/>
    </source>
</evidence>
<dbReference type="PROSITE" id="PS00627">
    <property type="entry name" value="GHMP_KINASES_ATP"/>
    <property type="match status" value="1"/>
</dbReference>
<evidence type="ECO:0000313" key="19">
    <source>
        <dbReference type="EMBL" id="KYC49634.1"/>
    </source>
</evidence>
<dbReference type="GO" id="GO:0000287">
    <property type="term" value="F:magnesium ion binding"/>
    <property type="evidence" value="ECO:0007669"/>
    <property type="project" value="UniProtKB-UniRule"/>
</dbReference>
<dbReference type="GO" id="GO:0005829">
    <property type="term" value="C:cytosol"/>
    <property type="evidence" value="ECO:0007669"/>
    <property type="project" value="TreeGrafter"/>
</dbReference>
<evidence type="ECO:0000313" key="22">
    <source>
        <dbReference type="Proteomes" id="UP000092403"/>
    </source>
</evidence>
<dbReference type="InterPro" id="IPR013750">
    <property type="entry name" value="GHMP_kinase_C_dom"/>
</dbReference>
<dbReference type="AlphaFoldDB" id="A0A150IY91"/>
<dbReference type="EMBL" id="LNGF01000037">
    <property type="protein sequence ID" value="KYC46981.1"/>
    <property type="molecule type" value="Genomic_DNA"/>
</dbReference>
<dbReference type="PRINTS" id="PR00959">
    <property type="entry name" value="MEVGALKINASE"/>
</dbReference>
<evidence type="ECO:0000256" key="1">
    <source>
        <dbReference type="ARBA" id="ARBA00004496"/>
    </source>
</evidence>